<dbReference type="Proteomes" id="UP000626092">
    <property type="component" value="Unassembled WGS sequence"/>
</dbReference>
<keyword evidence="9" id="KW-1185">Reference proteome</keyword>
<dbReference type="GO" id="GO:0080090">
    <property type="term" value="P:regulation of primary metabolic process"/>
    <property type="evidence" value="ECO:0007669"/>
    <property type="project" value="UniProtKB-ARBA"/>
</dbReference>
<dbReference type="InterPro" id="IPR025610">
    <property type="entry name" value="MYC/MYB_N"/>
</dbReference>
<feature type="compositionally biased region" description="Basic and acidic residues" evidence="6">
    <location>
        <begin position="451"/>
        <end position="475"/>
    </location>
</feature>
<protein>
    <recommendedName>
        <fullName evidence="7">BHLH domain-containing protein</fullName>
    </recommendedName>
</protein>
<evidence type="ECO:0000256" key="6">
    <source>
        <dbReference type="SAM" id="MobiDB-lite"/>
    </source>
</evidence>
<dbReference type="AlphaFoldDB" id="A0A834HKU7"/>
<evidence type="ECO:0000256" key="5">
    <source>
        <dbReference type="ARBA" id="ARBA00023242"/>
    </source>
</evidence>
<evidence type="ECO:0000256" key="4">
    <source>
        <dbReference type="ARBA" id="ARBA00023163"/>
    </source>
</evidence>
<dbReference type="Gene3D" id="4.10.280.10">
    <property type="entry name" value="Helix-loop-helix DNA-binding domain"/>
    <property type="match status" value="1"/>
</dbReference>
<dbReference type="PANTHER" id="PTHR46266:SF3">
    <property type="entry name" value="TRANSCRIPTION FACTOR EGL1"/>
    <property type="match status" value="1"/>
</dbReference>
<dbReference type="SUPFAM" id="SSF47459">
    <property type="entry name" value="HLH, helix-loop-helix DNA-binding domain"/>
    <property type="match status" value="1"/>
</dbReference>
<gene>
    <name evidence="8" type="ORF">RHSIM_Rhsim02G0231600</name>
</gene>
<dbReference type="InterPro" id="IPR036638">
    <property type="entry name" value="HLH_DNA-bd_sf"/>
</dbReference>
<dbReference type="InterPro" id="IPR011598">
    <property type="entry name" value="bHLH_dom"/>
</dbReference>
<sequence length="633" mass="70853">MASVPENLTKQLAVAVRSIQWSYAIFWSISSRHPGALEWGDGYYNGDIKTRKTIQAVEFNAEQLGLLQRSEQLRELYESLAAGESSPQARRPSAALSPEDLTDTEWLPGRTLSKGQPIWVCNAHYADSKVFSRSLLAKTVVCFPFLGGVVELGVTDLVLEDPSLIQHIKTSFLETPSPKISKISNSFTGNANQGLIVHAKLDHEILDTNLNPVFQCEDFEVCSPNNSSNCFGINPQPEESFLVEGLYEANSQVQSWQLMDDEVCNGVHNSFSSSDCISQTLVNPEKASPLPDEMTKIGLQANDIHYQSVISTLLKSSQHLILGPNFRNSSQESSFVRWKKGDLSSIQTPRSRTPQFLLKKVLLEVAQMHGDHMSECSREDSGRKDAIWRPQVDDIDSNHVLAERRRRENLNKRFSVLGSLVPSTSKVDKVSILDHTIEYLRELERRVEELDSGREVSEPEVRTRKTPKDSAERTSESYGHNKKPSINKRKVRDIDEIKDPYNTTVSIIEKEVLIEIRCPWRECLLLEIMDAISHLHLDSHSVQSTNSDGILSLTVKSKHSKMYRIQQPFELSFWVVAGRTTGCFRSVIRPKLSEISLVGFVGAKNVGWRSLVLVLLPGDLVAGGDLGGVNGME</sequence>
<comment type="caution">
    <text evidence="8">The sequence shown here is derived from an EMBL/GenBank/DDBJ whole genome shotgun (WGS) entry which is preliminary data.</text>
</comment>
<dbReference type="EMBL" id="WJXA01000002">
    <property type="protein sequence ID" value="KAF7149876.1"/>
    <property type="molecule type" value="Genomic_DNA"/>
</dbReference>
<accession>A0A834HKU7</accession>
<keyword evidence="4" id="KW-0804">Transcription</keyword>
<dbReference type="InterPro" id="IPR054502">
    <property type="entry name" value="bHLH-TF_ACT-like_plant"/>
</dbReference>
<reference evidence="8" key="1">
    <citation type="submission" date="2019-11" db="EMBL/GenBank/DDBJ databases">
        <authorList>
            <person name="Liu Y."/>
            <person name="Hou J."/>
            <person name="Li T.-Q."/>
            <person name="Guan C.-H."/>
            <person name="Wu X."/>
            <person name="Wu H.-Z."/>
            <person name="Ling F."/>
            <person name="Zhang R."/>
            <person name="Shi X.-G."/>
            <person name="Ren J.-P."/>
            <person name="Chen E.-F."/>
            <person name="Sun J.-M."/>
        </authorList>
    </citation>
    <scope>NUCLEOTIDE SEQUENCE</scope>
    <source>
        <strain evidence="8">Adult_tree_wgs_1</strain>
        <tissue evidence="8">Leaves</tissue>
    </source>
</reference>
<keyword evidence="3" id="KW-0010">Activator</keyword>
<evidence type="ECO:0000256" key="2">
    <source>
        <dbReference type="ARBA" id="ARBA00023015"/>
    </source>
</evidence>
<feature type="region of interest" description="Disordered" evidence="6">
    <location>
        <begin position="451"/>
        <end position="486"/>
    </location>
</feature>
<organism evidence="8 9">
    <name type="scientific">Rhododendron simsii</name>
    <name type="common">Sims's rhododendron</name>
    <dbReference type="NCBI Taxonomy" id="118357"/>
    <lineage>
        <taxon>Eukaryota</taxon>
        <taxon>Viridiplantae</taxon>
        <taxon>Streptophyta</taxon>
        <taxon>Embryophyta</taxon>
        <taxon>Tracheophyta</taxon>
        <taxon>Spermatophyta</taxon>
        <taxon>Magnoliopsida</taxon>
        <taxon>eudicotyledons</taxon>
        <taxon>Gunneridae</taxon>
        <taxon>Pentapetalae</taxon>
        <taxon>asterids</taxon>
        <taxon>Ericales</taxon>
        <taxon>Ericaceae</taxon>
        <taxon>Ericoideae</taxon>
        <taxon>Rhodoreae</taxon>
        <taxon>Rhododendron</taxon>
    </lineage>
</organism>
<dbReference type="PANTHER" id="PTHR46266">
    <property type="entry name" value="TRANSCRIPTION FACTOR TT8"/>
    <property type="match status" value="1"/>
</dbReference>
<proteinExistence type="predicted"/>
<dbReference type="SMART" id="SM00353">
    <property type="entry name" value="HLH"/>
    <property type="match status" value="1"/>
</dbReference>
<keyword evidence="5" id="KW-0539">Nucleus</keyword>
<feature type="region of interest" description="Disordered" evidence="6">
    <location>
        <begin position="81"/>
        <end position="100"/>
    </location>
</feature>
<dbReference type="OrthoDB" id="690068at2759"/>
<dbReference type="Pfam" id="PF14215">
    <property type="entry name" value="bHLH-MYC_N"/>
    <property type="match status" value="1"/>
</dbReference>
<dbReference type="PROSITE" id="PS50888">
    <property type="entry name" value="BHLH"/>
    <property type="match status" value="1"/>
</dbReference>
<evidence type="ECO:0000313" key="9">
    <source>
        <dbReference type="Proteomes" id="UP000626092"/>
    </source>
</evidence>
<dbReference type="GO" id="GO:0005634">
    <property type="term" value="C:nucleus"/>
    <property type="evidence" value="ECO:0007669"/>
    <property type="project" value="UniProtKB-SubCell"/>
</dbReference>
<name>A0A834HKU7_RHOSS</name>
<dbReference type="Pfam" id="PF00010">
    <property type="entry name" value="HLH"/>
    <property type="match status" value="1"/>
</dbReference>
<dbReference type="Pfam" id="PF22754">
    <property type="entry name" value="bHLH-TF_ACT-like_plant"/>
    <property type="match status" value="1"/>
</dbReference>
<evidence type="ECO:0000313" key="8">
    <source>
        <dbReference type="EMBL" id="KAF7149876.1"/>
    </source>
</evidence>
<feature type="domain" description="BHLH" evidence="7">
    <location>
        <begin position="394"/>
        <end position="443"/>
    </location>
</feature>
<comment type="subcellular location">
    <subcellularLocation>
        <location evidence="1">Nucleus</location>
    </subcellularLocation>
</comment>
<evidence type="ECO:0000256" key="3">
    <source>
        <dbReference type="ARBA" id="ARBA00023159"/>
    </source>
</evidence>
<evidence type="ECO:0000256" key="1">
    <source>
        <dbReference type="ARBA" id="ARBA00004123"/>
    </source>
</evidence>
<keyword evidence="2" id="KW-0805">Transcription regulation</keyword>
<evidence type="ECO:0000259" key="7">
    <source>
        <dbReference type="PROSITE" id="PS50888"/>
    </source>
</evidence>
<dbReference type="GO" id="GO:0046983">
    <property type="term" value="F:protein dimerization activity"/>
    <property type="evidence" value="ECO:0007669"/>
    <property type="project" value="InterPro"/>
</dbReference>